<sequence length="51" mass="5564">MGKFEDQIALGRNLQTALDPTETSQLDARIVGNQITRRRSSDAGGCSTIDR</sequence>
<dbReference type="Proteomes" id="UP000325313">
    <property type="component" value="Unassembled WGS sequence"/>
</dbReference>
<evidence type="ECO:0000313" key="1">
    <source>
        <dbReference type="EMBL" id="KAA1068648.1"/>
    </source>
</evidence>
<comment type="caution">
    <text evidence="1">The sequence shown here is derived from an EMBL/GenBank/DDBJ whole genome shotgun (WGS) entry which is preliminary data.</text>
</comment>
<reference evidence="1 2" key="1">
    <citation type="submission" date="2019-05" db="EMBL/GenBank/DDBJ databases">
        <title>Emergence of the Ug99 lineage of the wheat stem rust pathogen through somatic hybridization.</title>
        <authorList>
            <person name="Li F."/>
            <person name="Upadhyaya N.M."/>
            <person name="Sperschneider J."/>
            <person name="Matny O."/>
            <person name="Nguyen-Phuc H."/>
            <person name="Mago R."/>
            <person name="Raley C."/>
            <person name="Miller M.E."/>
            <person name="Silverstein K.A.T."/>
            <person name="Henningsen E."/>
            <person name="Hirsch C.D."/>
            <person name="Visser B."/>
            <person name="Pretorius Z.A."/>
            <person name="Steffenson B.J."/>
            <person name="Schwessinger B."/>
            <person name="Dodds P.N."/>
            <person name="Figueroa M."/>
        </authorList>
    </citation>
    <scope>NUCLEOTIDE SEQUENCE [LARGE SCALE GENOMIC DNA]</scope>
    <source>
        <strain evidence="1 2">Ug99</strain>
    </source>
</reference>
<protein>
    <submittedName>
        <fullName evidence="1">Uncharacterized protein</fullName>
    </submittedName>
</protein>
<name>A0A5B0LY71_PUCGR</name>
<evidence type="ECO:0000313" key="2">
    <source>
        <dbReference type="Proteomes" id="UP000325313"/>
    </source>
</evidence>
<accession>A0A5B0LY71</accession>
<proteinExistence type="predicted"/>
<gene>
    <name evidence="1" type="ORF">PGTUg99_034728</name>
</gene>
<dbReference type="AlphaFoldDB" id="A0A5B0LY71"/>
<dbReference type="EMBL" id="VDEP01000505">
    <property type="protein sequence ID" value="KAA1068648.1"/>
    <property type="molecule type" value="Genomic_DNA"/>
</dbReference>
<organism evidence="1 2">
    <name type="scientific">Puccinia graminis f. sp. tritici</name>
    <dbReference type="NCBI Taxonomy" id="56615"/>
    <lineage>
        <taxon>Eukaryota</taxon>
        <taxon>Fungi</taxon>
        <taxon>Dikarya</taxon>
        <taxon>Basidiomycota</taxon>
        <taxon>Pucciniomycotina</taxon>
        <taxon>Pucciniomycetes</taxon>
        <taxon>Pucciniales</taxon>
        <taxon>Pucciniaceae</taxon>
        <taxon>Puccinia</taxon>
    </lineage>
</organism>